<evidence type="ECO:0000313" key="8">
    <source>
        <dbReference type="EMBL" id="MBK0404612.1"/>
    </source>
</evidence>
<reference evidence="8 9" key="1">
    <citation type="submission" date="2020-12" db="EMBL/GenBank/DDBJ databases">
        <title>Bacterial novel species Adhaeribacter sp. BT258 isolated from soil.</title>
        <authorList>
            <person name="Jung H.-Y."/>
        </authorList>
    </citation>
    <scope>NUCLEOTIDE SEQUENCE [LARGE SCALE GENOMIC DNA]</scope>
    <source>
        <strain evidence="8 9">BT258</strain>
    </source>
</reference>
<feature type="domain" description="RDD" evidence="7">
    <location>
        <begin position="18"/>
        <end position="162"/>
    </location>
</feature>
<gene>
    <name evidence="8" type="ORF">I5M27_16570</name>
</gene>
<proteinExistence type="predicted"/>
<dbReference type="InterPro" id="IPR051791">
    <property type="entry name" value="Pra-immunoreactive"/>
</dbReference>
<organism evidence="8 9">
    <name type="scientific">Adhaeribacter terrigena</name>
    <dbReference type="NCBI Taxonomy" id="2793070"/>
    <lineage>
        <taxon>Bacteria</taxon>
        <taxon>Pseudomonadati</taxon>
        <taxon>Bacteroidota</taxon>
        <taxon>Cytophagia</taxon>
        <taxon>Cytophagales</taxon>
        <taxon>Hymenobacteraceae</taxon>
        <taxon>Adhaeribacter</taxon>
    </lineage>
</organism>
<keyword evidence="9" id="KW-1185">Reference proteome</keyword>
<evidence type="ECO:0000256" key="4">
    <source>
        <dbReference type="ARBA" id="ARBA00022989"/>
    </source>
</evidence>
<keyword evidence="4 6" id="KW-1133">Transmembrane helix</keyword>
<sequence>MATIPYNKHAVIRRSAAYGSLEVRFAAYLIDTCLFLFGQSLMLYFIIGYPYSPDLSSGLLLPQFPTFISNFDYLGKFLYANMYFTIIHWLYYAMMESSTRQGTVGKIVMQIKVTDLNGQRISFGQATVRYLGKFLSVGLFFGGFLVALFNHRHQTLHDIIAGCVVRISKID</sequence>
<dbReference type="EMBL" id="JAEHFX010000010">
    <property type="protein sequence ID" value="MBK0404612.1"/>
    <property type="molecule type" value="Genomic_DNA"/>
</dbReference>
<dbReference type="PANTHER" id="PTHR36115">
    <property type="entry name" value="PROLINE-RICH ANTIGEN HOMOLOG-RELATED"/>
    <property type="match status" value="1"/>
</dbReference>
<dbReference type="InterPro" id="IPR010432">
    <property type="entry name" value="RDD"/>
</dbReference>
<evidence type="ECO:0000256" key="1">
    <source>
        <dbReference type="ARBA" id="ARBA00004651"/>
    </source>
</evidence>
<accession>A0ABS1C5G7</accession>
<evidence type="ECO:0000256" key="2">
    <source>
        <dbReference type="ARBA" id="ARBA00022475"/>
    </source>
</evidence>
<protein>
    <submittedName>
        <fullName evidence="8">RDD family protein</fullName>
    </submittedName>
</protein>
<keyword evidence="2" id="KW-1003">Cell membrane</keyword>
<feature type="transmembrane region" description="Helical" evidence="6">
    <location>
        <begin position="25"/>
        <end position="51"/>
    </location>
</feature>
<comment type="subcellular location">
    <subcellularLocation>
        <location evidence="1">Cell membrane</location>
        <topology evidence="1">Multi-pass membrane protein</topology>
    </subcellularLocation>
</comment>
<feature type="transmembrane region" description="Helical" evidence="6">
    <location>
        <begin position="130"/>
        <end position="149"/>
    </location>
</feature>
<keyword evidence="3 6" id="KW-0812">Transmembrane</keyword>
<evidence type="ECO:0000256" key="5">
    <source>
        <dbReference type="ARBA" id="ARBA00023136"/>
    </source>
</evidence>
<feature type="transmembrane region" description="Helical" evidence="6">
    <location>
        <begin position="71"/>
        <end position="92"/>
    </location>
</feature>
<name>A0ABS1C5G7_9BACT</name>
<comment type="caution">
    <text evidence="8">The sequence shown here is derived from an EMBL/GenBank/DDBJ whole genome shotgun (WGS) entry which is preliminary data.</text>
</comment>
<dbReference type="Pfam" id="PF06271">
    <property type="entry name" value="RDD"/>
    <property type="match status" value="1"/>
</dbReference>
<dbReference type="Proteomes" id="UP000644147">
    <property type="component" value="Unassembled WGS sequence"/>
</dbReference>
<keyword evidence="5 6" id="KW-0472">Membrane</keyword>
<evidence type="ECO:0000256" key="6">
    <source>
        <dbReference type="SAM" id="Phobius"/>
    </source>
</evidence>
<evidence type="ECO:0000259" key="7">
    <source>
        <dbReference type="Pfam" id="PF06271"/>
    </source>
</evidence>
<dbReference type="RefSeq" id="WP_200507448.1">
    <property type="nucleotide sequence ID" value="NZ_JAEHFX010000010.1"/>
</dbReference>
<evidence type="ECO:0000256" key="3">
    <source>
        <dbReference type="ARBA" id="ARBA00022692"/>
    </source>
</evidence>
<evidence type="ECO:0000313" key="9">
    <source>
        <dbReference type="Proteomes" id="UP000644147"/>
    </source>
</evidence>